<reference evidence="1" key="1">
    <citation type="submission" date="2014-12" db="EMBL/GenBank/DDBJ databases">
        <title>Insight into the proteome of Arion vulgaris.</title>
        <authorList>
            <person name="Aradska J."/>
            <person name="Bulat T."/>
            <person name="Smidak R."/>
            <person name="Sarate P."/>
            <person name="Gangsoo J."/>
            <person name="Sialana F."/>
            <person name="Bilban M."/>
            <person name="Lubec G."/>
        </authorList>
    </citation>
    <scope>NUCLEOTIDE SEQUENCE</scope>
    <source>
        <tissue evidence="1">Skin</tissue>
    </source>
</reference>
<dbReference type="EMBL" id="HACG01008995">
    <property type="protein sequence ID" value="CEK55860.1"/>
    <property type="molecule type" value="Transcribed_RNA"/>
</dbReference>
<organism evidence="1">
    <name type="scientific">Arion vulgaris</name>
    <dbReference type="NCBI Taxonomy" id="1028688"/>
    <lineage>
        <taxon>Eukaryota</taxon>
        <taxon>Metazoa</taxon>
        <taxon>Spiralia</taxon>
        <taxon>Lophotrochozoa</taxon>
        <taxon>Mollusca</taxon>
        <taxon>Gastropoda</taxon>
        <taxon>Heterobranchia</taxon>
        <taxon>Euthyneura</taxon>
        <taxon>Panpulmonata</taxon>
        <taxon>Eupulmonata</taxon>
        <taxon>Stylommatophora</taxon>
        <taxon>Helicina</taxon>
        <taxon>Arionoidea</taxon>
        <taxon>Arionidae</taxon>
        <taxon>Arion</taxon>
    </lineage>
</organism>
<sequence>ENRLRNMESLYQDACSENIALRRELAAISEKSASIKYSNGIDKSLKSSGLRVTSDSVISQQAGLTNKKQILDVEVKREIDITVD</sequence>
<gene>
    <name evidence="1" type="primary">ORF26215</name>
</gene>
<evidence type="ECO:0000313" key="1">
    <source>
        <dbReference type="EMBL" id="CEK55860.1"/>
    </source>
</evidence>
<name>A0A0B6YK13_9EUPU</name>
<accession>A0A0B6YK13</accession>
<protein>
    <submittedName>
        <fullName evidence="1">Uncharacterized protein</fullName>
    </submittedName>
</protein>
<proteinExistence type="predicted"/>
<feature type="non-terminal residue" evidence="1">
    <location>
        <position position="1"/>
    </location>
</feature>
<dbReference type="AlphaFoldDB" id="A0A0B6YK13"/>